<evidence type="ECO:0000313" key="1">
    <source>
        <dbReference type="EMBL" id="CAB9503653.1"/>
    </source>
</evidence>
<dbReference type="EMBL" id="CAICTM010000171">
    <property type="protein sequence ID" value="CAB9503653.1"/>
    <property type="molecule type" value="Genomic_DNA"/>
</dbReference>
<reference evidence="1" key="1">
    <citation type="submission" date="2020-06" db="EMBL/GenBank/DDBJ databases">
        <authorList>
            <consortium name="Plant Systems Biology data submission"/>
        </authorList>
    </citation>
    <scope>NUCLEOTIDE SEQUENCE</scope>
    <source>
        <strain evidence="1">D6</strain>
    </source>
</reference>
<dbReference type="AlphaFoldDB" id="A0A9N8HB72"/>
<gene>
    <name evidence="1" type="ORF">SEMRO_172_G076090.1</name>
</gene>
<evidence type="ECO:0000313" key="2">
    <source>
        <dbReference type="Proteomes" id="UP001153069"/>
    </source>
</evidence>
<protein>
    <submittedName>
        <fullName evidence="1">Uncharacterized protein</fullName>
    </submittedName>
</protein>
<keyword evidence="2" id="KW-1185">Reference proteome</keyword>
<organism evidence="1 2">
    <name type="scientific">Seminavis robusta</name>
    <dbReference type="NCBI Taxonomy" id="568900"/>
    <lineage>
        <taxon>Eukaryota</taxon>
        <taxon>Sar</taxon>
        <taxon>Stramenopiles</taxon>
        <taxon>Ochrophyta</taxon>
        <taxon>Bacillariophyta</taxon>
        <taxon>Bacillariophyceae</taxon>
        <taxon>Bacillariophycidae</taxon>
        <taxon>Naviculales</taxon>
        <taxon>Naviculaceae</taxon>
        <taxon>Seminavis</taxon>
    </lineage>
</organism>
<accession>A0A9N8HB72</accession>
<comment type="caution">
    <text evidence="1">The sequence shown here is derived from an EMBL/GenBank/DDBJ whole genome shotgun (WGS) entry which is preliminary data.</text>
</comment>
<proteinExistence type="predicted"/>
<name>A0A9N8HB72_9STRA</name>
<sequence>MSEAAPPAQEEMQDRRMVAIAVKPCAGVDPQTLYTKMKETITSQPDYKLKWDDACKVENGKIYTSFTIALEADFDEEVMEVLECMEGEVETQEVTFMNAFE</sequence>
<dbReference type="Proteomes" id="UP001153069">
    <property type="component" value="Unassembled WGS sequence"/>
</dbReference>